<dbReference type="EMBL" id="JAEMEF010000002">
    <property type="protein sequence ID" value="MBL7558754.1"/>
    <property type="molecule type" value="Genomic_DNA"/>
</dbReference>
<feature type="transmembrane region" description="Helical" evidence="7">
    <location>
        <begin position="206"/>
        <end position="225"/>
    </location>
</feature>
<dbReference type="RefSeq" id="WP_202998727.1">
    <property type="nucleotide sequence ID" value="NZ_JAEMEF010000002.1"/>
</dbReference>
<evidence type="ECO:0000256" key="5">
    <source>
        <dbReference type="ARBA" id="ARBA00022989"/>
    </source>
</evidence>
<keyword evidence="4 7" id="KW-0812">Transmembrane</keyword>
<evidence type="ECO:0000256" key="7">
    <source>
        <dbReference type="SAM" id="Phobius"/>
    </source>
</evidence>
<keyword evidence="5 7" id="KW-1133">Transmembrane helix</keyword>
<evidence type="ECO:0000256" key="1">
    <source>
        <dbReference type="ARBA" id="ARBA00004651"/>
    </source>
</evidence>
<feature type="transmembrane region" description="Helical" evidence="7">
    <location>
        <begin position="287"/>
        <end position="305"/>
    </location>
</feature>
<accession>A0ABS1WI18</accession>
<feature type="transmembrane region" description="Helical" evidence="7">
    <location>
        <begin position="57"/>
        <end position="82"/>
    </location>
</feature>
<dbReference type="PANTHER" id="PTHR40074">
    <property type="entry name" value="O-ACETYLTRANSFERASE WECH"/>
    <property type="match status" value="1"/>
</dbReference>
<keyword evidence="9" id="KW-0012">Acyltransferase</keyword>
<evidence type="ECO:0000259" key="8">
    <source>
        <dbReference type="Pfam" id="PF01757"/>
    </source>
</evidence>
<keyword evidence="10" id="KW-1185">Reference proteome</keyword>
<feature type="domain" description="Acyltransferase 3" evidence="8">
    <location>
        <begin position="10"/>
        <end position="340"/>
    </location>
</feature>
<feature type="transmembrane region" description="Helical" evidence="7">
    <location>
        <begin position="156"/>
        <end position="176"/>
    </location>
</feature>
<evidence type="ECO:0000313" key="10">
    <source>
        <dbReference type="Proteomes" id="UP000605013"/>
    </source>
</evidence>
<feature type="transmembrane region" description="Helical" evidence="7">
    <location>
        <begin position="232"/>
        <end position="249"/>
    </location>
</feature>
<dbReference type="Proteomes" id="UP000605013">
    <property type="component" value="Unassembled WGS sequence"/>
</dbReference>
<dbReference type="GO" id="GO:0016746">
    <property type="term" value="F:acyltransferase activity"/>
    <property type="evidence" value="ECO:0007669"/>
    <property type="project" value="UniProtKB-KW"/>
</dbReference>
<feature type="transmembrane region" description="Helical" evidence="7">
    <location>
        <begin position="103"/>
        <end position="122"/>
    </location>
</feature>
<name>A0ABS1WI18_9FLAO</name>
<comment type="caution">
    <text evidence="9">The sequence shown here is derived from an EMBL/GenBank/DDBJ whole genome shotgun (WGS) entry which is preliminary data.</text>
</comment>
<dbReference type="InterPro" id="IPR002656">
    <property type="entry name" value="Acyl_transf_3_dom"/>
</dbReference>
<organism evidence="9 10">
    <name type="scientific">Olleya sediminilitoris</name>
    <dbReference type="NCBI Taxonomy" id="2795739"/>
    <lineage>
        <taxon>Bacteria</taxon>
        <taxon>Pseudomonadati</taxon>
        <taxon>Bacteroidota</taxon>
        <taxon>Flavobacteriia</taxon>
        <taxon>Flavobacteriales</taxon>
        <taxon>Flavobacteriaceae</taxon>
    </lineage>
</organism>
<evidence type="ECO:0000256" key="3">
    <source>
        <dbReference type="ARBA" id="ARBA00022475"/>
    </source>
</evidence>
<feature type="transmembrane region" description="Helical" evidence="7">
    <location>
        <begin position="183"/>
        <end position="200"/>
    </location>
</feature>
<gene>
    <name evidence="9" type="ORF">JAO71_02970</name>
</gene>
<dbReference type="PANTHER" id="PTHR40074:SF2">
    <property type="entry name" value="O-ACETYLTRANSFERASE WECH"/>
    <property type="match status" value="1"/>
</dbReference>
<evidence type="ECO:0000256" key="2">
    <source>
        <dbReference type="ARBA" id="ARBA00007400"/>
    </source>
</evidence>
<protein>
    <submittedName>
        <fullName evidence="9">Acyltransferase</fullName>
    </submittedName>
</protein>
<keyword evidence="6 7" id="KW-0472">Membrane</keyword>
<dbReference type="Pfam" id="PF01757">
    <property type="entry name" value="Acyl_transf_3"/>
    <property type="match status" value="1"/>
</dbReference>
<keyword evidence="9" id="KW-0808">Transferase</keyword>
<evidence type="ECO:0000313" key="9">
    <source>
        <dbReference type="EMBL" id="MBL7558754.1"/>
    </source>
</evidence>
<proteinExistence type="inferred from homology"/>
<reference evidence="9 10" key="1">
    <citation type="submission" date="2020-12" db="EMBL/GenBank/DDBJ databases">
        <title>Olleya sediminilitoris sp. nov., isolated from a tidal flat.</title>
        <authorList>
            <person name="Park S."/>
            <person name="Yoon J.-H."/>
        </authorList>
    </citation>
    <scope>NUCLEOTIDE SEQUENCE [LARGE SCALE GENOMIC DNA]</scope>
    <source>
        <strain evidence="9 10">YSTF-M6</strain>
    </source>
</reference>
<comment type="similarity">
    <text evidence="2">Belongs to the acyltransferase 3 family.</text>
</comment>
<evidence type="ECO:0000256" key="6">
    <source>
        <dbReference type="ARBA" id="ARBA00023136"/>
    </source>
</evidence>
<feature type="transmembrane region" description="Helical" evidence="7">
    <location>
        <begin position="255"/>
        <end position="275"/>
    </location>
</feature>
<evidence type="ECO:0000256" key="4">
    <source>
        <dbReference type="ARBA" id="ARBA00022692"/>
    </source>
</evidence>
<feature type="transmembrane region" description="Helical" evidence="7">
    <location>
        <begin position="320"/>
        <end position="340"/>
    </location>
</feature>
<sequence>MLTKKDTLILKGLGILIIVLHNFMHRIKPVFGENEFYFDAQTFVNYYSSFISNPQHFIQYFFSYFGHYGVQIFIFLSGYGLLLSYDDKEISFFNFIKKRLIKIYPVFIIAVLMVVVFKYIVLKIPFNSEATNNILITLSLISNWIPEKWYVLSGPFWFYSMIVQLYILFYLIVQWTKKSTKPLWLILVLSYMIIFISGVYFESIKISLYLNFMGNLPVFVLGMILAKSKFNFTKTSVFVWLLFVLVFILGQLNNYFWYISQALVVMIFIPLYVWLKSYVDSLKLKNFLLFTGQLSMYLFAVNGLLRAPWFYLLSKLESQWYPYLLAIAHFIFVYIVALIVRMFEQFIISYLIPERN</sequence>
<feature type="transmembrane region" description="Helical" evidence="7">
    <location>
        <begin position="7"/>
        <end position="24"/>
    </location>
</feature>
<keyword evidence="3" id="KW-1003">Cell membrane</keyword>
<comment type="subcellular location">
    <subcellularLocation>
        <location evidence="1">Cell membrane</location>
        <topology evidence="1">Multi-pass membrane protein</topology>
    </subcellularLocation>
</comment>